<dbReference type="Pfam" id="PF00441">
    <property type="entry name" value="Acyl-CoA_dh_1"/>
    <property type="match status" value="1"/>
</dbReference>
<evidence type="ECO:0000256" key="5">
    <source>
        <dbReference type="ARBA" id="ARBA00023002"/>
    </source>
</evidence>
<reference evidence="10" key="1">
    <citation type="submission" date="2020-10" db="EMBL/GenBank/DDBJ databases">
        <title>Taxonomic study of unclassified bacteria belonging to the class Ktedonobacteria.</title>
        <authorList>
            <person name="Yabe S."/>
            <person name="Wang C.M."/>
            <person name="Zheng Y."/>
            <person name="Sakai Y."/>
            <person name="Cavaletti L."/>
            <person name="Monciardini P."/>
            <person name="Donadio S."/>
        </authorList>
    </citation>
    <scope>NUCLEOTIDE SEQUENCE</scope>
    <source>
        <strain evidence="10">SOSP1-1</strain>
    </source>
</reference>
<comment type="caution">
    <text evidence="10">The sequence shown here is derived from an EMBL/GenBank/DDBJ whole genome shotgun (WGS) entry which is preliminary data.</text>
</comment>
<organism evidence="10 11">
    <name type="scientific">Ktedonospora formicarum</name>
    <dbReference type="NCBI Taxonomy" id="2778364"/>
    <lineage>
        <taxon>Bacteria</taxon>
        <taxon>Bacillati</taxon>
        <taxon>Chloroflexota</taxon>
        <taxon>Ktedonobacteria</taxon>
        <taxon>Ktedonobacterales</taxon>
        <taxon>Ktedonobacteraceae</taxon>
        <taxon>Ktedonospora</taxon>
    </lineage>
</organism>
<dbReference type="InterPro" id="IPR009075">
    <property type="entry name" value="AcylCo_DH/oxidase_C"/>
</dbReference>
<dbReference type="SUPFAM" id="SSF56645">
    <property type="entry name" value="Acyl-CoA dehydrogenase NM domain-like"/>
    <property type="match status" value="1"/>
</dbReference>
<dbReference type="PANTHER" id="PTHR43884:SF12">
    <property type="entry name" value="ISOVALERYL-COA DEHYDROGENASE, MITOCHONDRIAL-RELATED"/>
    <property type="match status" value="1"/>
</dbReference>
<evidence type="ECO:0000256" key="6">
    <source>
        <dbReference type="RuleBase" id="RU362125"/>
    </source>
</evidence>
<dbReference type="FunFam" id="2.40.110.10:FF:000009">
    <property type="entry name" value="Acyl-CoA dehydrogenase"/>
    <property type="match status" value="1"/>
</dbReference>
<dbReference type="FunFam" id="1.10.540.10:FF:000002">
    <property type="entry name" value="Acyl-CoA dehydrogenase FadE19"/>
    <property type="match status" value="1"/>
</dbReference>
<comment type="cofactor">
    <cofactor evidence="1 6">
        <name>FAD</name>
        <dbReference type="ChEBI" id="CHEBI:57692"/>
    </cofactor>
</comment>
<dbReference type="InterPro" id="IPR006091">
    <property type="entry name" value="Acyl-CoA_Oxase/DH_mid-dom"/>
</dbReference>
<dbReference type="FunFam" id="1.20.140.10:FF:000001">
    <property type="entry name" value="Acyl-CoA dehydrogenase"/>
    <property type="match status" value="1"/>
</dbReference>
<dbReference type="InterPro" id="IPR046373">
    <property type="entry name" value="Acyl-CoA_Oxase/DH_mid-dom_sf"/>
</dbReference>
<evidence type="ECO:0000259" key="8">
    <source>
        <dbReference type="Pfam" id="PF02770"/>
    </source>
</evidence>
<dbReference type="Gene3D" id="1.20.140.10">
    <property type="entry name" value="Butyryl-CoA Dehydrogenase, subunit A, domain 3"/>
    <property type="match status" value="1"/>
</dbReference>
<keyword evidence="5 6" id="KW-0560">Oxidoreductase</keyword>
<evidence type="ECO:0000259" key="7">
    <source>
        <dbReference type="Pfam" id="PF00441"/>
    </source>
</evidence>
<dbReference type="InterPro" id="IPR009100">
    <property type="entry name" value="AcylCoA_DH/oxidase_NM_dom_sf"/>
</dbReference>
<keyword evidence="11" id="KW-1185">Reference proteome</keyword>
<dbReference type="PANTHER" id="PTHR43884">
    <property type="entry name" value="ACYL-COA DEHYDROGENASE"/>
    <property type="match status" value="1"/>
</dbReference>
<evidence type="ECO:0000256" key="3">
    <source>
        <dbReference type="ARBA" id="ARBA00022630"/>
    </source>
</evidence>
<dbReference type="InterPro" id="IPR006089">
    <property type="entry name" value="Acyl-CoA_DH_CS"/>
</dbReference>
<dbReference type="Pfam" id="PF02770">
    <property type="entry name" value="Acyl-CoA_dh_M"/>
    <property type="match status" value="1"/>
</dbReference>
<dbReference type="RefSeq" id="WP_220194688.1">
    <property type="nucleotide sequence ID" value="NZ_BNJF01000001.1"/>
</dbReference>
<dbReference type="InterPro" id="IPR013786">
    <property type="entry name" value="AcylCoA_DH/ox_N"/>
</dbReference>
<dbReference type="Proteomes" id="UP000612362">
    <property type="component" value="Unassembled WGS sequence"/>
</dbReference>
<dbReference type="InterPro" id="IPR036250">
    <property type="entry name" value="AcylCo_DH-like_C"/>
</dbReference>
<name>A0A8J3HWF8_9CHLR</name>
<evidence type="ECO:0000256" key="2">
    <source>
        <dbReference type="ARBA" id="ARBA00009347"/>
    </source>
</evidence>
<feature type="domain" description="Acyl-CoA dehydrogenase/oxidase N-terminal" evidence="9">
    <location>
        <begin position="6"/>
        <end position="118"/>
    </location>
</feature>
<dbReference type="AlphaFoldDB" id="A0A8J3HWF8"/>
<evidence type="ECO:0000313" key="10">
    <source>
        <dbReference type="EMBL" id="GHO45347.1"/>
    </source>
</evidence>
<dbReference type="InterPro" id="IPR037069">
    <property type="entry name" value="AcylCoA_DH/ox_N_sf"/>
</dbReference>
<dbReference type="Gene3D" id="2.40.110.10">
    <property type="entry name" value="Butyryl-CoA Dehydrogenase, subunit A, domain 2"/>
    <property type="match status" value="1"/>
</dbReference>
<dbReference type="GO" id="GO:0050660">
    <property type="term" value="F:flavin adenine dinucleotide binding"/>
    <property type="evidence" value="ECO:0007669"/>
    <property type="project" value="InterPro"/>
</dbReference>
<dbReference type="Pfam" id="PF02771">
    <property type="entry name" value="Acyl-CoA_dh_N"/>
    <property type="match status" value="1"/>
</dbReference>
<evidence type="ECO:0000259" key="9">
    <source>
        <dbReference type="Pfam" id="PF02771"/>
    </source>
</evidence>
<sequence>MDFSLNDEQTAIRDTCREFAEQEIKPRAEAMDATGEFPYDLIRKMGQLGLLGLPFPEEYGGAGADFLSYCIAIEEISRGDVSVGITMEAHTSLGATPFYLFGSEEQKQRYLVPLAAGEQLWAFGLTEPEAGSDSGGTSTRAVLGGDARWHINGSKAFITNAGTKMTGGVTITAVTGQRADGRKEITNLIVPKDTPGYVIGKAYKKMGWKASDTRPLSFEDCVIPEENMLGGRGDGFKQFMQILDSGRVAIAALSVGLAQACLDESLAYAHERKQFGKSISSYQAIQFKLADMATEIELARLMYYKAAWLHMQGKVYRREASMAKLFASETAKRAADQAVQIHGGYGFMDEYPVSRYWRSVKINEIGEGTSEVQRMLIARELGC</sequence>
<dbReference type="PIRSF" id="PIRSF016578">
    <property type="entry name" value="HsaA"/>
    <property type="match status" value="1"/>
</dbReference>
<gene>
    <name evidence="10" type="primary">yngJ</name>
    <name evidence="10" type="ORF">KSX_35100</name>
</gene>
<dbReference type="Gene3D" id="1.10.540.10">
    <property type="entry name" value="Acyl-CoA dehydrogenase/oxidase, N-terminal domain"/>
    <property type="match status" value="1"/>
</dbReference>
<feature type="domain" description="Acyl-CoA oxidase/dehydrogenase middle" evidence="8">
    <location>
        <begin position="122"/>
        <end position="221"/>
    </location>
</feature>
<dbReference type="GO" id="GO:0003995">
    <property type="term" value="F:acyl-CoA dehydrogenase activity"/>
    <property type="evidence" value="ECO:0007669"/>
    <property type="project" value="InterPro"/>
</dbReference>
<accession>A0A8J3HWF8</accession>
<protein>
    <submittedName>
        <fullName evidence="10">Putative acyl-CoA dehydrogenase YngJ</fullName>
    </submittedName>
</protein>
<dbReference type="EMBL" id="BNJF01000001">
    <property type="protein sequence ID" value="GHO45347.1"/>
    <property type="molecule type" value="Genomic_DNA"/>
</dbReference>
<keyword evidence="4 6" id="KW-0274">FAD</keyword>
<evidence type="ECO:0000256" key="1">
    <source>
        <dbReference type="ARBA" id="ARBA00001974"/>
    </source>
</evidence>
<proteinExistence type="inferred from homology"/>
<dbReference type="SUPFAM" id="SSF47203">
    <property type="entry name" value="Acyl-CoA dehydrogenase C-terminal domain-like"/>
    <property type="match status" value="1"/>
</dbReference>
<feature type="domain" description="Acyl-CoA dehydrogenase/oxidase C-terminal" evidence="7">
    <location>
        <begin position="233"/>
        <end position="381"/>
    </location>
</feature>
<dbReference type="PROSITE" id="PS00072">
    <property type="entry name" value="ACYL_COA_DH_1"/>
    <property type="match status" value="1"/>
</dbReference>
<comment type="similarity">
    <text evidence="2 6">Belongs to the acyl-CoA dehydrogenase family.</text>
</comment>
<evidence type="ECO:0000256" key="4">
    <source>
        <dbReference type="ARBA" id="ARBA00022827"/>
    </source>
</evidence>
<evidence type="ECO:0000313" key="11">
    <source>
        <dbReference type="Proteomes" id="UP000612362"/>
    </source>
</evidence>
<keyword evidence="3 6" id="KW-0285">Flavoprotein</keyword>